<name>A0ABQ6Y156_STRFR</name>
<keyword evidence="1" id="KW-0175">Coiled coil</keyword>
<feature type="transmembrane region" description="Helical" evidence="3">
    <location>
        <begin position="861"/>
        <end position="880"/>
    </location>
</feature>
<evidence type="ECO:0000313" key="6">
    <source>
        <dbReference type="EMBL" id="KAF0651730.1"/>
    </source>
</evidence>
<dbReference type="InterPro" id="IPR011055">
    <property type="entry name" value="Dup_hybrid_motif"/>
</dbReference>
<keyword evidence="7" id="KW-1185">Reference proteome</keyword>
<dbReference type="Pfam" id="PF01464">
    <property type="entry name" value="SLT"/>
    <property type="match status" value="1"/>
</dbReference>
<organism evidence="6 7">
    <name type="scientific">Streptomyces fradiae ATCC 10745 = DSM 40063</name>
    <dbReference type="NCBI Taxonomy" id="1319510"/>
    <lineage>
        <taxon>Bacteria</taxon>
        <taxon>Bacillati</taxon>
        <taxon>Actinomycetota</taxon>
        <taxon>Actinomycetes</taxon>
        <taxon>Kitasatosporales</taxon>
        <taxon>Streptomycetaceae</taxon>
        <taxon>Streptomyces</taxon>
    </lineage>
</organism>
<dbReference type="Pfam" id="PF01551">
    <property type="entry name" value="Peptidase_M23"/>
    <property type="match status" value="1"/>
</dbReference>
<proteinExistence type="predicted"/>
<feature type="domain" description="M23ase beta-sheet core" evidence="5">
    <location>
        <begin position="1266"/>
        <end position="1360"/>
    </location>
</feature>
<dbReference type="PANTHER" id="PTHR21666">
    <property type="entry name" value="PEPTIDASE-RELATED"/>
    <property type="match status" value="1"/>
</dbReference>
<comment type="caution">
    <text evidence="6">The sequence shown here is derived from an EMBL/GenBank/DDBJ whole genome shotgun (WGS) entry which is preliminary data.</text>
</comment>
<dbReference type="GeneID" id="91402032"/>
<sequence>MPDLDIVGSVAVDVVPIAPQLTNRLRAMMLPAADRVGRDVGRQIGDEISRNIAVAIPSAVTQGGTAAQRAATRQGNDVGGAFARSIRTKLTAAFRAMPKLDIRLSDTGVDAELARLRARMEQLSNKTIGIDIDAGSAEAEIARIDAELQRLGASHANVDVRADTATARAALAEIRAQIAAVDAQDPRVRVDVDTSGASAAVMALGVQLAALTAIPAGPAIAAGLGAIVAMATAAGAGVGALAVASMGAVKGVSKALQAKTAAEDDATRAAVAGGKAATQAASRALQMAGAQQALSAAHRNAARSVAQANRQIEDAERAVADTAQRSADQRRQAAESVARAERSLVDAKRSAKAAEDDLTRARADAARQLEDLNDRLANGALAQREAALRVQEAEQRLREVMADPRASTLQREQAQLAFDQAQQHAKERRRDYAELQRDATAQRKAGVDGNDAVKSATERLADAQRAVVERTEAVADAQRDAARVQAQAAQDMADAQRRVADATENAAAAQVSAAESIVSAERGVASARLSGAAASATAVTKADEYRAALAKLTPAQRDLFNSIAGPQGIKSAYDEFQKSLQPHTLPIFTRAVDAAKGALPGLTPLVISSASAIQTLMDKASTQLKTPFWLDFKQGIRESAEPAIVGFGTAFGNVIKGIAGIINAFFPHMDGIVERSDRITERFAKWGTSLKGSPEFERFLEYVKETSPGLAAFIGDLLGVIIDVSQALAPLSVLLFQVLSPLLNGISWLSENFPGLIQLLWGMYFATKAIGLGMAAFGVAMAIYEAAVAGAILVTSGWAVALNSTGIVPIIRAIVIVVGLLIAGLIYAYNNWDWFRIAVDTTVDAVGKGLSWLWESVLRPVFSAIGTAITTVGEVAVWLWEEAIGPAFRFIRDAAQFLVTLLVTVLLLPLYLIFKAVGAVAMWLWEEAIGPAFQFIGEVATWLWYTVLKPVFQFIGDAAMWLWSNAIRPAFTSAKKGFEDLAAVGQWLWDKVLAPVFGFIGDKATWLWNEAIKPAFDAIRGAIDLVSESFEDGKSKIEKAWNQVADIAKQPVKFLIKYVYNEGIVPLWNKVADITGAGKLKEIDPNVLDRVDLGFARGGILPGQSSWRQGDDQLVPMRRGEGVYVSEAMRNPYERARLHAVNKAAMRGESLSRFQGYAEGGIVGWFKDKANAVGDFVSGAAGALNPAEIFSSAKDYIKSQFKSLLTNPWARSIAELPGRALTALKAKALDFFGFGGGIGNGQWINPVNAPYGTPYGKAGKMWKSGRHTGLDFPAATGTPIKAVADGRVAYTRSTGPYGTHALINHGSGLASLYAHMSATVAEAGKAVKQGQHIGRVGATGNVTGPHLHLEARRNGNPIDPMQFLAAGSGSGGKGVERWRPTVLRALEMTGNPRSYADLTLRRMNQESGGNPKAVNLWDINARNGTPSVGLMQLIKPTFEAHAGQLRKLGPFLHGVSTNGLANVYASMNYAMARYGSLPHAYNRPGGYASGGLPQVGELSWVGENGPELVRWLHPAQVYSHTDSMAMTREAGRLFDVGGRGATSLTADVHVYVGDREITDIVDTRIELHDNAAASAMHTGRALL</sequence>
<evidence type="ECO:0000259" key="5">
    <source>
        <dbReference type="Pfam" id="PF01551"/>
    </source>
</evidence>
<dbReference type="RefSeq" id="WP_031130114.1">
    <property type="nucleotide sequence ID" value="NZ_ASYR01000002.1"/>
</dbReference>
<feature type="coiled-coil region" evidence="1">
    <location>
        <begin position="485"/>
        <end position="512"/>
    </location>
</feature>
<evidence type="ECO:0000256" key="3">
    <source>
        <dbReference type="SAM" id="Phobius"/>
    </source>
</evidence>
<evidence type="ECO:0000256" key="2">
    <source>
        <dbReference type="SAM" id="MobiDB-lite"/>
    </source>
</evidence>
<feature type="compositionally biased region" description="Basic and acidic residues" evidence="2">
    <location>
        <begin position="424"/>
        <end position="441"/>
    </location>
</feature>
<dbReference type="PANTHER" id="PTHR21666:SF270">
    <property type="entry name" value="MUREIN HYDROLASE ACTIVATOR ENVC"/>
    <property type="match status" value="1"/>
</dbReference>
<feature type="region of interest" description="Disordered" evidence="2">
    <location>
        <begin position="423"/>
        <end position="450"/>
    </location>
</feature>
<dbReference type="CDD" id="cd13402">
    <property type="entry name" value="LT_TF-like"/>
    <property type="match status" value="1"/>
</dbReference>
<feature type="transmembrane region" description="Helical" evidence="3">
    <location>
        <begin position="806"/>
        <end position="829"/>
    </location>
</feature>
<dbReference type="InterPro" id="IPR050570">
    <property type="entry name" value="Cell_wall_metabolism_enzyme"/>
</dbReference>
<feature type="region of interest" description="Disordered" evidence="2">
    <location>
        <begin position="321"/>
        <end position="341"/>
    </location>
</feature>
<keyword evidence="3" id="KW-0472">Membrane</keyword>
<dbReference type="CDD" id="cd12797">
    <property type="entry name" value="M23_peptidase"/>
    <property type="match status" value="1"/>
</dbReference>
<feature type="transmembrane region" description="Helical" evidence="3">
    <location>
        <begin position="769"/>
        <end position="794"/>
    </location>
</feature>
<evidence type="ECO:0000256" key="1">
    <source>
        <dbReference type="SAM" id="Coils"/>
    </source>
</evidence>
<feature type="compositionally biased region" description="Basic and acidic residues" evidence="2">
    <location>
        <begin position="327"/>
        <end position="341"/>
    </location>
</feature>
<dbReference type="Proteomes" id="UP000731519">
    <property type="component" value="Unassembled WGS sequence"/>
</dbReference>
<protein>
    <recommendedName>
        <fullName evidence="8">Murein DD-endopeptidase MepM</fullName>
    </recommendedName>
</protein>
<evidence type="ECO:0000259" key="4">
    <source>
        <dbReference type="Pfam" id="PF01464"/>
    </source>
</evidence>
<keyword evidence="3" id="KW-0812">Transmembrane</keyword>
<dbReference type="InterPro" id="IPR016047">
    <property type="entry name" value="M23ase_b-sheet_dom"/>
</dbReference>
<dbReference type="Gene3D" id="2.70.70.10">
    <property type="entry name" value="Glucose Permease (Domain IIA)"/>
    <property type="match status" value="1"/>
</dbReference>
<feature type="domain" description="Transglycosylase SLT" evidence="4">
    <location>
        <begin position="1403"/>
        <end position="1471"/>
    </location>
</feature>
<dbReference type="SUPFAM" id="SSF51261">
    <property type="entry name" value="Duplicated hybrid motif"/>
    <property type="match status" value="1"/>
</dbReference>
<accession>A0ABQ6Y156</accession>
<dbReference type="SUPFAM" id="SSF53955">
    <property type="entry name" value="Lysozyme-like"/>
    <property type="match status" value="1"/>
</dbReference>
<dbReference type="InterPro" id="IPR008258">
    <property type="entry name" value="Transglycosylase_SLT_dom_1"/>
</dbReference>
<dbReference type="InterPro" id="IPR023346">
    <property type="entry name" value="Lysozyme-like_dom_sf"/>
</dbReference>
<feature type="transmembrane region" description="Helical" evidence="3">
    <location>
        <begin position="901"/>
        <end position="925"/>
    </location>
</feature>
<dbReference type="EMBL" id="ASYR01000002">
    <property type="protein sequence ID" value="KAF0651730.1"/>
    <property type="molecule type" value="Genomic_DNA"/>
</dbReference>
<keyword evidence="3" id="KW-1133">Transmembrane helix</keyword>
<evidence type="ECO:0008006" key="8">
    <source>
        <dbReference type="Google" id="ProtNLM"/>
    </source>
</evidence>
<gene>
    <name evidence="6" type="ORF">K701_01990</name>
</gene>
<reference evidence="6 7" key="1">
    <citation type="submission" date="2013-05" db="EMBL/GenBank/DDBJ databases">
        <title>Genome Sequence of Streptomyces fradiae.</title>
        <authorList>
            <person name="Kirby R."/>
        </authorList>
    </citation>
    <scope>NUCLEOTIDE SEQUENCE [LARGE SCALE GENOMIC DNA]</scope>
    <source>
        <strain evidence="6 7">ATCC 10745</strain>
    </source>
</reference>
<evidence type="ECO:0000313" key="7">
    <source>
        <dbReference type="Proteomes" id="UP000731519"/>
    </source>
</evidence>